<evidence type="ECO:0000313" key="8">
    <source>
        <dbReference type="EMBL" id="KMZ00085.1"/>
    </source>
</evidence>
<comment type="similarity">
    <text evidence="2">Belongs to the UPF0239 family.</text>
</comment>
<sequence>MSASADSLAAAASLDKYGDEDIFSLLIRYGLYVGALFQFVCISAAVLMENNPDSQSNPETGEVTEREGEPVRTRLHKIRKLEKKKRR</sequence>
<evidence type="ECO:0000256" key="7">
    <source>
        <dbReference type="SAM" id="Phobius"/>
    </source>
</evidence>
<dbReference type="EMBL" id="CM002912">
    <property type="protein sequence ID" value="KMZ00085.1"/>
    <property type="molecule type" value="Genomic_DNA"/>
</dbReference>
<name>A0A0J9RXW5_DROSI</name>
<dbReference type="Proteomes" id="UP000035880">
    <property type="component" value="Chromosome 3L"/>
</dbReference>
<reference evidence="8" key="2">
    <citation type="submission" date="2014-06" db="EMBL/GenBank/DDBJ databases">
        <authorList>
            <person name="Hu T."/>
            <person name="Eisen M.B."/>
            <person name="Thornton K.R."/>
            <person name="Andolfatto P."/>
        </authorList>
    </citation>
    <scope>NUCLEOTIDE SEQUENCE</scope>
    <source>
        <strain evidence="8">W501</strain>
    </source>
</reference>
<dbReference type="GO" id="GO:0016020">
    <property type="term" value="C:membrane"/>
    <property type="evidence" value="ECO:0007669"/>
    <property type="project" value="UniProtKB-SubCell"/>
</dbReference>
<dbReference type="Pfam" id="PF06783">
    <property type="entry name" value="UPF0239"/>
    <property type="match status" value="1"/>
</dbReference>
<dbReference type="OMA" id="FQMVCLA"/>
<comment type="subcellular location">
    <subcellularLocation>
        <location evidence="1">Membrane</location>
        <topology evidence="1">Single-pass membrane protein</topology>
    </subcellularLocation>
</comment>
<keyword evidence="4 7" id="KW-1133">Transmembrane helix</keyword>
<feature type="compositionally biased region" description="Basic and acidic residues" evidence="6">
    <location>
        <begin position="63"/>
        <end position="72"/>
    </location>
</feature>
<evidence type="ECO:0000256" key="4">
    <source>
        <dbReference type="ARBA" id="ARBA00022989"/>
    </source>
</evidence>
<evidence type="ECO:0000256" key="6">
    <source>
        <dbReference type="SAM" id="MobiDB-lite"/>
    </source>
</evidence>
<dbReference type="PhylomeDB" id="A0A0J9RXW5"/>
<dbReference type="Bgee" id="FBgn0028445">
    <property type="expression patterns" value="Expressed in embryo and 3 other cell types or tissues"/>
</dbReference>
<dbReference type="InterPro" id="IPR009621">
    <property type="entry name" value="UPF0239"/>
</dbReference>
<keyword evidence="3 7" id="KW-0812">Transmembrane</keyword>
<keyword evidence="5 7" id="KW-0472">Membrane</keyword>
<accession>A0A0J9RXW5</accession>
<reference evidence="8" key="1">
    <citation type="journal article" date="2013" name="Genome Res.">
        <title>A second-generation assembly of the Drosophila simulans genome provides new insights into patterns of lineage-specific divergence.</title>
        <authorList>
            <person name="Hu T.T."/>
            <person name="Eisen M.B."/>
            <person name="Thornton K.R."/>
            <person name="Andolfatto P."/>
        </authorList>
    </citation>
    <scope>NUCLEOTIDE SEQUENCE [LARGE SCALE GENOMIC DNA]</scope>
    <source>
        <strain evidence="8">W501</strain>
    </source>
</reference>
<dbReference type="KEGG" id="dsi:Dsimw501_GD14652"/>
<reference evidence="8" key="3">
    <citation type="submission" date="2015-04" db="EMBL/GenBank/DDBJ databases">
        <authorList>
            <consortium name="FlyBase"/>
        </authorList>
    </citation>
    <scope>NUCLEOTIDE SEQUENCE</scope>
    <source>
        <strain evidence="8">W501</strain>
    </source>
</reference>
<feature type="region of interest" description="Disordered" evidence="6">
    <location>
        <begin position="50"/>
        <end position="87"/>
    </location>
</feature>
<evidence type="ECO:0000256" key="2">
    <source>
        <dbReference type="ARBA" id="ARBA00006839"/>
    </source>
</evidence>
<organism evidence="8">
    <name type="scientific">Drosophila simulans</name>
    <name type="common">Fruit fly</name>
    <dbReference type="NCBI Taxonomy" id="7240"/>
    <lineage>
        <taxon>Eukaryota</taxon>
        <taxon>Metazoa</taxon>
        <taxon>Ecdysozoa</taxon>
        <taxon>Arthropoda</taxon>
        <taxon>Hexapoda</taxon>
        <taxon>Insecta</taxon>
        <taxon>Pterygota</taxon>
        <taxon>Neoptera</taxon>
        <taxon>Endopterygota</taxon>
        <taxon>Diptera</taxon>
        <taxon>Brachycera</taxon>
        <taxon>Muscomorpha</taxon>
        <taxon>Ephydroidea</taxon>
        <taxon>Drosophilidae</taxon>
        <taxon>Drosophila</taxon>
        <taxon>Sophophora</taxon>
    </lineage>
</organism>
<feature type="compositionally biased region" description="Basic residues" evidence="6">
    <location>
        <begin position="73"/>
        <end position="87"/>
    </location>
</feature>
<gene>
    <name evidence="8" type="primary">Dsim\GD14652</name>
    <name evidence="8" type="ORF">Dsimw501_GD14652</name>
</gene>
<evidence type="ECO:0000256" key="1">
    <source>
        <dbReference type="ARBA" id="ARBA00004167"/>
    </source>
</evidence>
<evidence type="ECO:0000256" key="5">
    <source>
        <dbReference type="ARBA" id="ARBA00023136"/>
    </source>
</evidence>
<evidence type="ECO:0008006" key="9">
    <source>
        <dbReference type="Google" id="ProtNLM"/>
    </source>
</evidence>
<dbReference type="PANTHER" id="PTHR14409">
    <property type="entry name" value="MANNOSIDASE, BETA A, LYSOSOMAL-LIKE, MANBAL PROTEIN"/>
    <property type="match status" value="1"/>
</dbReference>
<dbReference type="OrthoDB" id="10040809at2759"/>
<feature type="transmembrane region" description="Helical" evidence="7">
    <location>
        <begin position="29"/>
        <end position="48"/>
    </location>
</feature>
<proteinExistence type="inferred from homology"/>
<evidence type="ECO:0000256" key="3">
    <source>
        <dbReference type="ARBA" id="ARBA00022692"/>
    </source>
</evidence>
<dbReference type="AlphaFoldDB" id="A0A0J9RXW5"/>
<dbReference type="PANTHER" id="PTHR14409:SF0">
    <property type="entry name" value="PROTEIN MANBAL"/>
    <property type="match status" value="1"/>
</dbReference>
<protein>
    <recommendedName>
        <fullName evidence="9">Protein anon-73B1</fullName>
    </recommendedName>
</protein>